<keyword evidence="8 14" id="KW-0418">Kinase</keyword>
<keyword evidence="10" id="KW-0902">Two-component regulatory system</keyword>
<dbReference type="Gene3D" id="1.10.287.130">
    <property type="match status" value="1"/>
</dbReference>
<dbReference type="InterPro" id="IPR050351">
    <property type="entry name" value="BphY/WalK/GraS-like"/>
</dbReference>
<dbReference type="SMART" id="SM00388">
    <property type="entry name" value="HisKA"/>
    <property type="match status" value="1"/>
</dbReference>
<evidence type="ECO:0000256" key="2">
    <source>
        <dbReference type="ARBA" id="ARBA00004651"/>
    </source>
</evidence>
<dbReference type="GO" id="GO:0016036">
    <property type="term" value="P:cellular response to phosphate starvation"/>
    <property type="evidence" value="ECO:0007669"/>
    <property type="project" value="TreeGrafter"/>
</dbReference>
<dbReference type="InterPro" id="IPR036097">
    <property type="entry name" value="HisK_dim/P_sf"/>
</dbReference>
<gene>
    <name evidence="14" type="ORF">DWY46_13465</name>
</gene>
<dbReference type="EMBL" id="QRUH01000011">
    <property type="protein sequence ID" value="RGR47337.1"/>
    <property type="molecule type" value="Genomic_DNA"/>
</dbReference>
<evidence type="ECO:0000259" key="13">
    <source>
        <dbReference type="PROSITE" id="PS50109"/>
    </source>
</evidence>
<dbReference type="InterPro" id="IPR003661">
    <property type="entry name" value="HisK_dim/P_dom"/>
</dbReference>
<dbReference type="InterPro" id="IPR036890">
    <property type="entry name" value="HATPase_C_sf"/>
</dbReference>
<dbReference type="SUPFAM" id="SSF47384">
    <property type="entry name" value="Homodimeric domain of signal transducing histidine kinase"/>
    <property type="match status" value="1"/>
</dbReference>
<dbReference type="PANTHER" id="PTHR45453">
    <property type="entry name" value="PHOSPHATE REGULON SENSOR PROTEIN PHOR"/>
    <property type="match status" value="1"/>
</dbReference>
<keyword evidence="9 12" id="KW-1133">Transmembrane helix</keyword>
<reference evidence="14 15" key="1">
    <citation type="submission" date="2018-08" db="EMBL/GenBank/DDBJ databases">
        <title>A genome reference for cultivated species of the human gut microbiota.</title>
        <authorList>
            <person name="Zou Y."/>
            <person name="Xue W."/>
            <person name="Luo G."/>
        </authorList>
    </citation>
    <scope>NUCLEOTIDE SEQUENCE [LARGE SCALE GENOMIC DNA]</scope>
    <source>
        <strain evidence="14 15">AF25-21</strain>
    </source>
</reference>
<dbReference type="PRINTS" id="PR00344">
    <property type="entry name" value="BCTRLSENSOR"/>
</dbReference>
<organism evidence="14 15">
    <name type="scientific">Blautia obeum</name>
    <dbReference type="NCBI Taxonomy" id="40520"/>
    <lineage>
        <taxon>Bacteria</taxon>
        <taxon>Bacillati</taxon>
        <taxon>Bacillota</taxon>
        <taxon>Clostridia</taxon>
        <taxon>Lachnospirales</taxon>
        <taxon>Lachnospiraceae</taxon>
        <taxon>Blautia</taxon>
    </lineage>
</organism>
<keyword evidence="7 12" id="KW-0812">Transmembrane</keyword>
<dbReference type="CDD" id="cd00075">
    <property type="entry name" value="HATPase"/>
    <property type="match status" value="1"/>
</dbReference>
<dbReference type="InterPro" id="IPR005467">
    <property type="entry name" value="His_kinase_dom"/>
</dbReference>
<comment type="caution">
    <text evidence="14">The sequence shown here is derived from an EMBL/GenBank/DDBJ whole genome shotgun (WGS) entry which is preliminary data.</text>
</comment>
<evidence type="ECO:0000256" key="6">
    <source>
        <dbReference type="ARBA" id="ARBA00022679"/>
    </source>
</evidence>
<dbReference type="Proteomes" id="UP000285839">
    <property type="component" value="Unassembled WGS sequence"/>
</dbReference>
<dbReference type="GO" id="GO:0005886">
    <property type="term" value="C:plasma membrane"/>
    <property type="evidence" value="ECO:0007669"/>
    <property type="project" value="UniProtKB-SubCell"/>
</dbReference>
<evidence type="ECO:0000256" key="10">
    <source>
        <dbReference type="ARBA" id="ARBA00023012"/>
    </source>
</evidence>
<dbReference type="EC" id="2.7.13.3" evidence="3"/>
<evidence type="ECO:0000256" key="3">
    <source>
        <dbReference type="ARBA" id="ARBA00012438"/>
    </source>
</evidence>
<sequence length="306" mass="35345">MDIHILVFIGIVGLNIIVLGLVIYWYRNKMLSQYNNFLNKADEILGGKQLDMIYDESLDSAIFERLNRIVEISNMQKEVAEQERNTIKSLLSNISHQIRTPLANITLYAGLLKEELDESTSFRLADKIEKNAEKLEFFMKELMKSSYAEQEIISVNPKIIELDKIIKKSCQSIELDAMKKSIRIRSENNDYKVFADPKWTEEVFTNIIENAIKYSPNNTEITIKSILYESFVCVRIIDNGIGIPEQEQGKVFQRFYRGTNVTDKQGFGIGLYLSREVLRKQQGYIKIKSKLNKGTTVEVFLSRSDL</sequence>
<evidence type="ECO:0000256" key="11">
    <source>
        <dbReference type="ARBA" id="ARBA00023136"/>
    </source>
</evidence>
<dbReference type="PROSITE" id="PS50109">
    <property type="entry name" value="HIS_KIN"/>
    <property type="match status" value="1"/>
</dbReference>
<dbReference type="Gene3D" id="3.30.565.10">
    <property type="entry name" value="Histidine kinase-like ATPase, C-terminal domain"/>
    <property type="match status" value="1"/>
</dbReference>
<dbReference type="InterPro" id="IPR003594">
    <property type="entry name" value="HATPase_dom"/>
</dbReference>
<comment type="catalytic activity">
    <reaction evidence="1">
        <text>ATP + protein L-histidine = ADP + protein N-phospho-L-histidine.</text>
        <dbReference type="EC" id="2.7.13.3"/>
    </reaction>
</comment>
<feature type="transmembrane region" description="Helical" evidence="12">
    <location>
        <begin position="6"/>
        <end position="26"/>
    </location>
</feature>
<proteinExistence type="predicted"/>
<evidence type="ECO:0000256" key="12">
    <source>
        <dbReference type="SAM" id="Phobius"/>
    </source>
</evidence>
<evidence type="ECO:0000256" key="5">
    <source>
        <dbReference type="ARBA" id="ARBA00022553"/>
    </source>
</evidence>
<dbReference type="RefSeq" id="WP_117963910.1">
    <property type="nucleotide sequence ID" value="NZ_QRUH01000011.1"/>
</dbReference>
<evidence type="ECO:0000256" key="1">
    <source>
        <dbReference type="ARBA" id="ARBA00000085"/>
    </source>
</evidence>
<dbReference type="SMART" id="SM00387">
    <property type="entry name" value="HATPase_c"/>
    <property type="match status" value="1"/>
</dbReference>
<dbReference type="Pfam" id="PF00512">
    <property type="entry name" value="HisKA"/>
    <property type="match status" value="1"/>
</dbReference>
<evidence type="ECO:0000313" key="14">
    <source>
        <dbReference type="EMBL" id="RGR47337.1"/>
    </source>
</evidence>
<evidence type="ECO:0000256" key="4">
    <source>
        <dbReference type="ARBA" id="ARBA00022475"/>
    </source>
</evidence>
<keyword evidence="4" id="KW-1003">Cell membrane</keyword>
<dbReference type="AlphaFoldDB" id="A0A412ENZ4"/>
<keyword evidence="5" id="KW-0597">Phosphoprotein</keyword>
<keyword evidence="6" id="KW-0808">Transferase</keyword>
<dbReference type="GO" id="GO:0000155">
    <property type="term" value="F:phosphorelay sensor kinase activity"/>
    <property type="evidence" value="ECO:0007669"/>
    <property type="project" value="InterPro"/>
</dbReference>
<dbReference type="SUPFAM" id="SSF55874">
    <property type="entry name" value="ATPase domain of HSP90 chaperone/DNA topoisomerase II/histidine kinase"/>
    <property type="match status" value="1"/>
</dbReference>
<dbReference type="CDD" id="cd00082">
    <property type="entry name" value="HisKA"/>
    <property type="match status" value="1"/>
</dbReference>
<evidence type="ECO:0000256" key="8">
    <source>
        <dbReference type="ARBA" id="ARBA00022777"/>
    </source>
</evidence>
<dbReference type="GO" id="GO:0004721">
    <property type="term" value="F:phosphoprotein phosphatase activity"/>
    <property type="evidence" value="ECO:0007669"/>
    <property type="project" value="TreeGrafter"/>
</dbReference>
<dbReference type="PANTHER" id="PTHR45453:SF2">
    <property type="entry name" value="HISTIDINE KINASE"/>
    <property type="match status" value="1"/>
</dbReference>
<keyword evidence="11 12" id="KW-0472">Membrane</keyword>
<evidence type="ECO:0000313" key="15">
    <source>
        <dbReference type="Proteomes" id="UP000285839"/>
    </source>
</evidence>
<comment type="subcellular location">
    <subcellularLocation>
        <location evidence="2">Cell membrane</location>
        <topology evidence="2">Multi-pass membrane protein</topology>
    </subcellularLocation>
</comment>
<accession>A0A412ENZ4</accession>
<feature type="domain" description="Histidine kinase" evidence="13">
    <location>
        <begin position="93"/>
        <end position="305"/>
    </location>
</feature>
<dbReference type="InterPro" id="IPR004358">
    <property type="entry name" value="Sig_transdc_His_kin-like_C"/>
</dbReference>
<protein>
    <recommendedName>
        <fullName evidence="3">histidine kinase</fullName>
        <ecNumber evidence="3">2.7.13.3</ecNumber>
    </recommendedName>
</protein>
<evidence type="ECO:0000256" key="7">
    <source>
        <dbReference type="ARBA" id="ARBA00022692"/>
    </source>
</evidence>
<name>A0A412ENZ4_9FIRM</name>
<evidence type="ECO:0000256" key="9">
    <source>
        <dbReference type="ARBA" id="ARBA00022989"/>
    </source>
</evidence>
<dbReference type="Pfam" id="PF02518">
    <property type="entry name" value="HATPase_c"/>
    <property type="match status" value="1"/>
</dbReference>